<name>A0ABW1YEF7_9DEIO</name>
<dbReference type="EMBL" id="JBHSWD010000002">
    <property type="protein sequence ID" value="MFC6592723.1"/>
    <property type="molecule type" value="Genomic_DNA"/>
</dbReference>
<dbReference type="RefSeq" id="WP_380083841.1">
    <property type="nucleotide sequence ID" value="NZ_JBHSWD010000002.1"/>
</dbReference>
<comment type="caution">
    <text evidence="1">The sequence shown here is derived from an EMBL/GenBank/DDBJ whole genome shotgun (WGS) entry which is preliminary data.</text>
</comment>
<sequence>MLYTVTLTVQDLAAPGRSYQEQVYLTEAGEDDSEETVAARVSVRLDTGRFDTGRFAQVGPADVRPLLSGDFSEALFAKHFSDLAAYREVWEGEGSVPIESPNVGDEIRLEGVGKATGSGKWSHIRRGSGYGGIGRNPYKTFVGLLVFGSFSEEGQPLYCEELHLLQAADQAAAEAEYERRIAAGEFRYTGGAGQTITVRLVQVRPLEELTDFDPKFTQLLSRSFSDPDAYGRATTVAS</sequence>
<protein>
    <submittedName>
        <fullName evidence="1">Uncharacterized protein</fullName>
    </submittedName>
</protein>
<organism evidence="1 2">
    <name type="scientific">Deinococcus lacus</name>
    <dbReference type="NCBI Taxonomy" id="392561"/>
    <lineage>
        <taxon>Bacteria</taxon>
        <taxon>Thermotogati</taxon>
        <taxon>Deinococcota</taxon>
        <taxon>Deinococci</taxon>
        <taxon>Deinococcales</taxon>
        <taxon>Deinococcaceae</taxon>
        <taxon>Deinococcus</taxon>
    </lineage>
</organism>
<accession>A0ABW1YEF7</accession>
<keyword evidence="2" id="KW-1185">Reference proteome</keyword>
<dbReference type="Proteomes" id="UP001596297">
    <property type="component" value="Unassembled WGS sequence"/>
</dbReference>
<evidence type="ECO:0000313" key="2">
    <source>
        <dbReference type="Proteomes" id="UP001596297"/>
    </source>
</evidence>
<evidence type="ECO:0000313" key="1">
    <source>
        <dbReference type="EMBL" id="MFC6592723.1"/>
    </source>
</evidence>
<reference evidence="2" key="1">
    <citation type="journal article" date="2019" name="Int. J. Syst. Evol. Microbiol.">
        <title>The Global Catalogue of Microorganisms (GCM) 10K type strain sequencing project: providing services to taxonomists for standard genome sequencing and annotation.</title>
        <authorList>
            <consortium name="The Broad Institute Genomics Platform"/>
            <consortium name="The Broad Institute Genome Sequencing Center for Infectious Disease"/>
            <person name="Wu L."/>
            <person name="Ma J."/>
        </authorList>
    </citation>
    <scope>NUCLEOTIDE SEQUENCE [LARGE SCALE GENOMIC DNA]</scope>
    <source>
        <strain evidence="2">CGMCC 1.15772</strain>
    </source>
</reference>
<gene>
    <name evidence="1" type="ORF">ACFP81_12440</name>
</gene>
<proteinExistence type="predicted"/>